<reference evidence="2" key="1">
    <citation type="journal article" date="2013" name="Nat. Genet.">
        <title>The draft genomes of soft-shell turtle and green sea turtle yield insights into the development and evolution of the turtle-specific body plan.</title>
        <authorList>
            <person name="Wang Z."/>
            <person name="Pascual-Anaya J."/>
            <person name="Zadissa A."/>
            <person name="Li W."/>
            <person name="Niimura Y."/>
            <person name="Huang Z."/>
            <person name="Li C."/>
            <person name="White S."/>
            <person name="Xiong Z."/>
            <person name="Fang D."/>
            <person name="Wang B."/>
            <person name="Ming Y."/>
            <person name="Chen Y."/>
            <person name="Zheng Y."/>
            <person name="Kuraku S."/>
            <person name="Pignatelli M."/>
            <person name="Herrero J."/>
            <person name="Beal K."/>
            <person name="Nozawa M."/>
            <person name="Li Q."/>
            <person name="Wang J."/>
            <person name="Zhang H."/>
            <person name="Yu L."/>
            <person name="Shigenobu S."/>
            <person name="Wang J."/>
            <person name="Liu J."/>
            <person name="Flicek P."/>
            <person name="Searle S."/>
            <person name="Wang J."/>
            <person name="Kuratani S."/>
            <person name="Yin Y."/>
            <person name="Aken B."/>
            <person name="Zhang G."/>
            <person name="Irie N."/>
        </authorList>
    </citation>
    <scope>NUCLEOTIDE SEQUENCE [LARGE SCALE GENOMIC DNA]</scope>
</reference>
<proteinExistence type="predicted"/>
<gene>
    <name evidence="1" type="ORF">UY3_06920</name>
</gene>
<evidence type="ECO:0000313" key="2">
    <source>
        <dbReference type="Proteomes" id="UP000031443"/>
    </source>
</evidence>
<name>M7C5V2_CHEMY</name>
<dbReference type="AlphaFoldDB" id="M7C5V2"/>
<keyword evidence="2" id="KW-1185">Reference proteome</keyword>
<protein>
    <submittedName>
        <fullName evidence="1">Guanylate cyclase soluble subunit alpha-2</fullName>
    </submittedName>
</protein>
<dbReference type="EMBL" id="KB527245">
    <property type="protein sequence ID" value="EMP35892.1"/>
    <property type="molecule type" value="Genomic_DNA"/>
</dbReference>
<sequence length="109" mass="12630">MYIMSYNKSKTQDIVPFGNTLQLSCKKEKYQDHFINAKTIGLLKKEENFTFIPRSREELPDNFPKEIPGICYFLEVTSGQKQPKPSISSARVRKVSYNIGTMFLRETSL</sequence>
<evidence type="ECO:0000313" key="1">
    <source>
        <dbReference type="EMBL" id="EMP35892.1"/>
    </source>
</evidence>
<dbReference type="Proteomes" id="UP000031443">
    <property type="component" value="Unassembled WGS sequence"/>
</dbReference>
<organism evidence="1 2">
    <name type="scientific">Chelonia mydas</name>
    <name type="common">Green sea-turtle</name>
    <name type="synonym">Chelonia agassizi</name>
    <dbReference type="NCBI Taxonomy" id="8469"/>
    <lineage>
        <taxon>Eukaryota</taxon>
        <taxon>Metazoa</taxon>
        <taxon>Chordata</taxon>
        <taxon>Craniata</taxon>
        <taxon>Vertebrata</taxon>
        <taxon>Euteleostomi</taxon>
        <taxon>Archelosauria</taxon>
        <taxon>Testudinata</taxon>
        <taxon>Testudines</taxon>
        <taxon>Cryptodira</taxon>
        <taxon>Durocryptodira</taxon>
        <taxon>Americhelydia</taxon>
        <taxon>Chelonioidea</taxon>
        <taxon>Cheloniidae</taxon>
        <taxon>Chelonia</taxon>
    </lineage>
</organism>
<accession>M7C5V2</accession>
<dbReference type="STRING" id="8469.M7C5V2"/>